<comment type="caution">
    <text evidence="1">The sequence shown here is derived from an EMBL/GenBank/DDBJ whole genome shotgun (WGS) entry which is preliminary data.</text>
</comment>
<organism evidence="1 2">
    <name type="scientific">Lederbergia citri</name>
    <dbReference type="NCBI Taxonomy" id="2833580"/>
    <lineage>
        <taxon>Bacteria</taxon>
        <taxon>Bacillati</taxon>
        <taxon>Bacillota</taxon>
        <taxon>Bacilli</taxon>
        <taxon>Bacillales</taxon>
        <taxon>Bacillaceae</taxon>
        <taxon>Lederbergia</taxon>
    </lineage>
</organism>
<name>A0A942YHY0_9BACI</name>
<accession>A0A942YHY0</accession>
<keyword evidence="2" id="KW-1185">Reference proteome</keyword>
<gene>
    <name evidence="1" type="ORF">KHA97_18480</name>
</gene>
<dbReference type="Pfam" id="PF13034">
    <property type="entry name" value="DUF3895"/>
    <property type="match status" value="1"/>
</dbReference>
<proteinExistence type="predicted"/>
<dbReference type="AlphaFoldDB" id="A0A942YHY0"/>
<dbReference type="InterPro" id="IPR024995">
    <property type="entry name" value="DUF3895"/>
</dbReference>
<protein>
    <submittedName>
        <fullName evidence="1">DUF3895 domain-containing protein</fullName>
    </submittedName>
</protein>
<dbReference type="Proteomes" id="UP000681414">
    <property type="component" value="Unassembled WGS sequence"/>
</dbReference>
<dbReference type="RefSeq" id="WP_213126235.1">
    <property type="nucleotide sequence ID" value="NZ_JAGYPG010000003.1"/>
</dbReference>
<reference evidence="1 2" key="1">
    <citation type="submission" date="2021-05" db="EMBL/GenBank/DDBJ databases">
        <title>Novel Bacillus species.</title>
        <authorList>
            <person name="Liu G."/>
        </authorList>
    </citation>
    <scope>NUCLEOTIDE SEQUENCE [LARGE SCALE GENOMIC DNA]</scope>
    <source>
        <strain evidence="2">FJAT-49780</strain>
    </source>
</reference>
<sequence length="307" mass="36386">MKIVLSRSEKDLIFDSLTPEQKEFIQHHVKRGKKTAFANVMATDKGMVIPEHADLDEAEMLLDEWILEDYIDNGFTNPETPCECGRPLRYQYIVRHKVTNEIRRFGIEHFKEHTGFLPEIISEIRKGFNVIDYEMDELLLKFKNNWKLREEIPFLADDFEIPEEFQSYLDIDLPLLDKHIEKLKKLIREHMEQVREQRTFEYSKSQSPTPSFTSFDIEDYIFEDTFRVDPESFSKDKALEFLESGVSSTRIICELLIKHGYASTERYLTGKPKIYEPICMFLESLASRDVLKRGQILGKDDRYYHFK</sequence>
<dbReference type="EMBL" id="JAGYPG010000003">
    <property type="protein sequence ID" value="MBS4197042.1"/>
    <property type="molecule type" value="Genomic_DNA"/>
</dbReference>
<evidence type="ECO:0000313" key="2">
    <source>
        <dbReference type="Proteomes" id="UP000681414"/>
    </source>
</evidence>
<evidence type="ECO:0000313" key="1">
    <source>
        <dbReference type="EMBL" id="MBS4197042.1"/>
    </source>
</evidence>